<keyword evidence="6" id="KW-0677">Repeat</keyword>
<feature type="chain" id="PRO_5029727072" description="Cell wall hydroxyproline-rich glycoprotein" evidence="11">
    <location>
        <begin position="26"/>
        <end position="394"/>
    </location>
</feature>
<dbReference type="InterPro" id="IPR032675">
    <property type="entry name" value="LRR_dom_sf"/>
</dbReference>
<evidence type="ECO:0000313" key="12">
    <source>
        <dbReference type="EMBL" id="KAF4352886.1"/>
    </source>
</evidence>
<dbReference type="PANTHER" id="PTHR32093:SF121">
    <property type="entry name" value="LEUCINE-RICH REPEAT EXTENSIN-LIKE PROTEIN 6"/>
    <property type="match status" value="1"/>
</dbReference>
<evidence type="ECO:0000256" key="9">
    <source>
        <dbReference type="ARBA" id="ARBA00041871"/>
    </source>
</evidence>
<evidence type="ECO:0000256" key="2">
    <source>
        <dbReference type="ARBA" id="ARBA00022512"/>
    </source>
</evidence>
<feature type="compositionally biased region" description="Pro residues" evidence="10">
    <location>
        <begin position="367"/>
        <end position="376"/>
    </location>
</feature>
<dbReference type="Proteomes" id="UP000525078">
    <property type="component" value="Unassembled WGS sequence"/>
</dbReference>
<dbReference type="EMBL" id="JAATIP010000304">
    <property type="protein sequence ID" value="KAF4352886.1"/>
    <property type="molecule type" value="Genomic_DNA"/>
</dbReference>
<dbReference type="FunFam" id="3.80.10.10:FF:000224">
    <property type="entry name" value="Leucine-rich repeat extensin-like protein 1"/>
    <property type="match status" value="1"/>
</dbReference>
<keyword evidence="3" id="KW-0964">Secreted</keyword>
<protein>
    <recommendedName>
        <fullName evidence="9">Cell wall hydroxyproline-rich glycoprotein</fullName>
    </recommendedName>
</protein>
<comment type="subcellular location">
    <subcellularLocation>
        <location evidence="1">Secreted</location>
        <location evidence="1">Cell wall</location>
    </subcellularLocation>
</comment>
<evidence type="ECO:0000256" key="5">
    <source>
        <dbReference type="ARBA" id="ARBA00022729"/>
    </source>
</evidence>
<keyword evidence="8" id="KW-0379">Hydroxylation</keyword>
<keyword evidence="7" id="KW-0325">Glycoprotein</keyword>
<dbReference type="Gene3D" id="3.80.10.10">
    <property type="entry name" value="Ribonuclease Inhibitor"/>
    <property type="match status" value="2"/>
</dbReference>
<evidence type="ECO:0000256" key="10">
    <source>
        <dbReference type="SAM" id="MobiDB-lite"/>
    </source>
</evidence>
<accession>A0A7J6E3K5</accession>
<dbReference type="InterPro" id="IPR001611">
    <property type="entry name" value="Leu-rich_rpt"/>
</dbReference>
<keyword evidence="4" id="KW-0433">Leucine-rich repeat</keyword>
<keyword evidence="2" id="KW-0134">Cell wall</keyword>
<name>A0A7J6E3K5_CANSA</name>
<evidence type="ECO:0000313" key="13">
    <source>
        <dbReference type="Proteomes" id="UP000525078"/>
    </source>
</evidence>
<organism evidence="12 13">
    <name type="scientific">Cannabis sativa</name>
    <name type="common">Hemp</name>
    <name type="synonym">Marijuana</name>
    <dbReference type="NCBI Taxonomy" id="3483"/>
    <lineage>
        <taxon>Eukaryota</taxon>
        <taxon>Viridiplantae</taxon>
        <taxon>Streptophyta</taxon>
        <taxon>Embryophyta</taxon>
        <taxon>Tracheophyta</taxon>
        <taxon>Spermatophyta</taxon>
        <taxon>Magnoliopsida</taxon>
        <taxon>eudicotyledons</taxon>
        <taxon>Gunneridae</taxon>
        <taxon>Pentapetalae</taxon>
        <taxon>rosids</taxon>
        <taxon>fabids</taxon>
        <taxon>Rosales</taxon>
        <taxon>Cannabaceae</taxon>
        <taxon>Cannabis</taxon>
    </lineage>
</organism>
<feature type="signal peptide" evidence="11">
    <location>
        <begin position="1"/>
        <end position="25"/>
    </location>
</feature>
<dbReference type="InterPro" id="IPR051582">
    <property type="entry name" value="LRR_extensin-like_regulator"/>
</dbReference>
<dbReference type="PANTHER" id="PTHR32093">
    <property type="entry name" value="LEUCINE-RICH REPEAT EXTENSIN-LIKE PROTEIN 3-RELATED"/>
    <property type="match status" value="1"/>
</dbReference>
<dbReference type="AlphaFoldDB" id="A0A7J6E3K5"/>
<evidence type="ECO:0000256" key="6">
    <source>
        <dbReference type="ARBA" id="ARBA00022737"/>
    </source>
</evidence>
<comment type="caution">
    <text evidence="12">The sequence shown here is derived from an EMBL/GenBank/DDBJ whole genome shotgun (WGS) entry which is preliminary data.</text>
</comment>
<evidence type="ECO:0000256" key="8">
    <source>
        <dbReference type="ARBA" id="ARBA00023278"/>
    </source>
</evidence>
<evidence type="ECO:0000256" key="4">
    <source>
        <dbReference type="ARBA" id="ARBA00022614"/>
    </source>
</evidence>
<evidence type="ECO:0000256" key="7">
    <source>
        <dbReference type="ARBA" id="ARBA00023180"/>
    </source>
</evidence>
<gene>
    <name evidence="12" type="ORF">F8388_002076</name>
</gene>
<evidence type="ECO:0000256" key="3">
    <source>
        <dbReference type="ARBA" id="ARBA00022525"/>
    </source>
</evidence>
<feature type="region of interest" description="Disordered" evidence="10">
    <location>
        <begin position="360"/>
        <end position="394"/>
    </location>
</feature>
<evidence type="ECO:0000256" key="11">
    <source>
        <dbReference type="SAM" id="SignalP"/>
    </source>
</evidence>
<dbReference type="Pfam" id="PF13855">
    <property type="entry name" value="LRR_8"/>
    <property type="match status" value="1"/>
</dbReference>
<reference evidence="12 13" key="1">
    <citation type="journal article" date="2020" name="bioRxiv">
        <title>Sequence and annotation of 42 cannabis genomes reveals extensive copy number variation in cannabinoid synthesis and pathogen resistance genes.</title>
        <authorList>
            <person name="Mckernan K.J."/>
            <person name="Helbert Y."/>
            <person name="Kane L.T."/>
            <person name="Ebling H."/>
            <person name="Zhang L."/>
            <person name="Liu B."/>
            <person name="Eaton Z."/>
            <person name="Mclaughlin S."/>
            <person name="Kingan S."/>
            <person name="Baybayan P."/>
            <person name="Concepcion G."/>
            <person name="Jordan M."/>
            <person name="Riva A."/>
            <person name="Barbazuk W."/>
            <person name="Harkins T."/>
        </authorList>
    </citation>
    <scope>NUCLEOTIDE SEQUENCE [LARGE SCALE GENOMIC DNA]</scope>
    <source>
        <strain evidence="13">cv. Jamaican Lion 4</strain>
        <tissue evidence="12">Leaf</tissue>
    </source>
</reference>
<dbReference type="FunFam" id="3.80.10.10:FF:000383">
    <property type="entry name" value="Leucine-rich repeat receptor protein kinase EMS1"/>
    <property type="match status" value="1"/>
</dbReference>
<evidence type="ECO:0000256" key="1">
    <source>
        <dbReference type="ARBA" id="ARBA00004191"/>
    </source>
</evidence>
<sequence length="394" mass="43462">MKNSHFTLAIFVIFSIIIFSKPSHQQSNWPPNEKIINAFGVLQIWKAQITSDPNKLTDDWWGFDVCSYTGVYCAPTPNDPLNTTTVAGIDLNHGNIEGPLPEQLGELTDLALFHINSNRFYGSIPKSFSNLKLLYELDVSNNRLSGKFPTVVLSIPSLRYLDMRFNFFDGNIPSRLFDLKLDALFINNNKFTSNLPQNIGTSPVSVIVLANNNLNSCFPLSLAQMKNTLTELIITNSGLKGCLPTDIGMFEKLTVFDVSYNQLVGSLPESMGKLKNLEQLDVAHNKLSGHIPPSICALPKLENFTYSGNFFSSEPGTCLKLPSKGDGGNCLPSRPSQRSREQCAAFYKFPVNCNAAGADCPRGRPASLPPPSPRPRSPLFGSLKLQTPPPPHHY</sequence>
<dbReference type="SUPFAM" id="SSF52058">
    <property type="entry name" value="L domain-like"/>
    <property type="match status" value="1"/>
</dbReference>
<proteinExistence type="predicted"/>
<keyword evidence="5 11" id="KW-0732">Signal</keyword>
<dbReference type="PRINTS" id="PR00019">
    <property type="entry name" value="LEURICHRPT"/>
</dbReference>
<dbReference type="Pfam" id="PF00560">
    <property type="entry name" value="LRR_1"/>
    <property type="match status" value="2"/>
</dbReference>